<keyword evidence="4" id="KW-1185">Reference proteome</keyword>
<dbReference type="InterPro" id="IPR036188">
    <property type="entry name" value="FAD/NAD-bd_sf"/>
</dbReference>
<keyword evidence="2" id="KW-0560">Oxidoreductase</keyword>
<evidence type="ECO:0000313" key="3">
    <source>
        <dbReference type="EMBL" id="KAK3315972.1"/>
    </source>
</evidence>
<reference evidence="3" key="2">
    <citation type="submission" date="2023-06" db="EMBL/GenBank/DDBJ databases">
        <authorList>
            <consortium name="Lawrence Berkeley National Laboratory"/>
            <person name="Haridas S."/>
            <person name="Hensen N."/>
            <person name="Bonometti L."/>
            <person name="Westerberg I."/>
            <person name="Brannstrom I.O."/>
            <person name="Guillou S."/>
            <person name="Cros-Aarteil S."/>
            <person name="Calhoun S."/>
            <person name="Kuo A."/>
            <person name="Mondo S."/>
            <person name="Pangilinan J."/>
            <person name="Riley R."/>
            <person name="Labutti K."/>
            <person name="Andreopoulos B."/>
            <person name="Lipzen A."/>
            <person name="Chen C."/>
            <person name="Yanf M."/>
            <person name="Daum C."/>
            <person name="Ng V."/>
            <person name="Clum A."/>
            <person name="Steindorff A."/>
            <person name="Ohm R."/>
            <person name="Martin F."/>
            <person name="Silar P."/>
            <person name="Natvig D."/>
            <person name="Lalanne C."/>
            <person name="Gautier V."/>
            <person name="Ament-Velasquez S.L."/>
            <person name="Kruys A."/>
            <person name="Hutchinson M.I."/>
            <person name="Powell A.J."/>
            <person name="Barry K."/>
            <person name="Miller A.N."/>
            <person name="Grigoriev I.V."/>
            <person name="Debuchy R."/>
            <person name="Gladieux P."/>
            <person name="Thoren M.H."/>
            <person name="Johannesson H."/>
        </authorList>
    </citation>
    <scope>NUCLEOTIDE SEQUENCE</scope>
    <source>
        <strain evidence="3">CBS 118394</strain>
    </source>
</reference>
<dbReference type="PANTHER" id="PTHR43747">
    <property type="entry name" value="FAD-BINDING PROTEIN"/>
    <property type="match status" value="1"/>
</dbReference>
<dbReference type="Proteomes" id="UP001283341">
    <property type="component" value="Unassembled WGS sequence"/>
</dbReference>
<dbReference type="SUPFAM" id="SSF51905">
    <property type="entry name" value="FAD/NAD(P)-binding domain"/>
    <property type="match status" value="1"/>
</dbReference>
<dbReference type="InterPro" id="IPR050816">
    <property type="entry name" value="Flavin-dep_Halogenase_NPB"/>
</dbReference>
<comment type="caution">
    <text evidence="3">The sequence shown here is derived from an EMBL/GenBank/DDBJ whole genome shotgun (WGS) entry which is preliminary data.</text>
</comment>
<name>A0AAE0I0Q9_9PEZI</name>
<dbReference type="AlphaFoldDB" id="A0AAE0I0Q9"/>
<dbReference type="Gene3D" id="3.50.50.60">
    <property type="entry name" value="FAD/NAD(P)-binding domain"/>
    <property type="match status" value="1"/>
</dbReference>
<dbReference type="GO" id="GO:0016491">
    <property type="term" value="F:oxidoreductase activity"/>
    <property type="evidence" value="ECO:0007669"/>
    <property type="project" value="UniProtKB-KW"/>
</dbReference>
<protein>
    <recommendedName>
        <fullName evidence="5">FAD/NAD(P)-binding domain-containing protein</fullName>
    </recommendedName>
</protein>
<dbReference type="PANTHER" id="PTHR43747:SF5">
    <property type="entry name" value="FAD-BINDING DOMAIN-CONTAINING PROTEIN"/>
    <property type="match status" value="1"/>
</dbReference>
<evidence type="ECO:0008006" key="5">
    <source>
        <dbReference type="Google" id="ProtNLM"/>
    </source>
</evidence>
<sequence>MALSSSPSSSKFLNAQNQNAGYGHHPVSQSDIVVVGGGIHSLIYSIHAIKRLTTSSAPTPSITVFEKNHSPGYKIGESTLTTFGLWMKTVGIGSALLWRLFGPKDGLAFYYLNADEPDDIGTFSANGPSGDFVPTLQIERTVSELLLTLYAQRLGIKVLHGHSVDVDATAASLGQCQVNVKVADTHGRNLSVDTKLLVDATGRFRRFASKASRTRRFPGFNTDSFWGYFEFSGRDEKNIPFPCYESCNTNHICLPEGWAWVIRLPSWEGSPLPNLVNMINFLLDLNGKDTQPDDYPSTTKLAQMFQLKFRWVVSIGYALRSDVVYPPNLEKYGSCEAERKFWWITSRYERMRNLMSQHKLVTELYGPKTTWHIRKTLTYDSPVVTGPGWAAIGDAAGFTNPLYSPGINCNMATSVYLAEITPRYLLETRKREAVMDEYARFCRGRVGNLHRMNVFNYLMMRSRRTGPLGPLWQYLCGTGNQEWQAMRGCTFENVAKAIIAWEWGADRPEYIAFADEAIELMRGPPCQADPDVVETVVALSAARIKDAVATGKYKSRWAGLLRWYDDELVRRDDKTGRDVLARRCAGCGNWRILRDDIVRCATCGVVNEQTAIVRYN</sequence>
<reference evidence="3" key="1">
    <citation type="journal article" date="2023" name="Mol. Phylogenet. Evol.">
        <title>Genome-scale phylogeny and comparative genomics of the fungal order Sordariales.</title>
        <authorList>
            <person name="Hensen N."/>
            <person name="Bonometti L."/>
            <person name="Westerberg I."/>
            <person name="Brannstrom I.O."/>
            <person name="Guillou S."/>
            <person name="Cros-Aarteil S."/>
            <person name="Calhoun S."/>
            <person name="Haridas S."/>
            <person name="Kuo A."/>
            <person name="Mondo S."/>
            <person name="Pangilinan J."/>
            <person name="Riley R."/>
            <person name="LaButti K."/>
            <person name="Andreopoulos B."/>
            <person name="Lipzen A."/>
            <person name="Chen C."/>
            <person name="Yan M."/>
            <person name="Daum C."/>
            <person name="Ng V."/>
            <person name="Clum A."/>
            <person name="Steindorff A."/>
            <person name="Ohm R.A."/>
            <person name="Martin F."/>
            <person name="Silar P."/>
            <person name="Natvig D.O."/>
            <person name="Lalanne C."/>
            <person name="Gautier V."/>
            <person name="Ament-Velasquez S.L."/>
            <person name="Kruys A."/>
            <person name="Hutchinson M.I."/>
            <person name="Powell A.J."/>
            <person name="Barry K."/>
            <person name="Miller A.N."/>
            <person name="Grigoriev I.V."/>
            <person name="Debuchy R."/>
            <person name="Gladieux P."/>
            <person name="Hiltunen Thoren M."/>
            <person name="Johannesson H."/>
        </authorList>
    </citation>
    <scope>NUCLEOTIDE SEQUENCE</scope>
    <source>
        <strain evidence="3">CBS 118394</strain>
    </source>
</reference>
<comment type="similarity">
    <text evidence="1">Belongs to the flavin-dependent halogenase family.</text>
</comment>
<evidence type="ECO:0000313" key="4">
    <source>
        <dbReference type="Proteomes" id="UP001283341"/>
    </source>
</evidence>
<dbReference type="EMBL" id="JAUEDM010000005">
    <property type="protein sequence ID" value="KAK3315972.1"/>
    <property type="molecule type" value="Genomic_DNA"/>
</dbReference>
<accession>A0AAE0I0Q9</accession>
<evidence type="ECO:0000256" key="1">
    <source>
        <dbReference type="ARBA" id="ARBA00005706"/>
    </source>
</evidence>
<evidence type="ECO:0000256" key="2">
    <source>
        <dbReference type="ARBA" id="ARBA00023002"/>
    </source>
</evidence>
<organism evidence="3 4">
    <name type="scientific">Apodospora peruviana</name>
    <dbReference type="NCBI Taxonomy" id="516989"/>
    <lineage>
        <taxon>Eukaryota</taxon>
        <taxon>Fungi</taxon>
        <taxon>Dikarya</taxon>
        <taxon>Ascomycota</taxon>
        <taxon>Pezizomycotina</taxon>
        <taxon>Sordariomycetes</taxon>
        <taxon>Sordariomycetidae</taxon>
        <taxon>Sordariales</taxon>
        <taxon>Lasiosphaeriaceae</taxon>
        <taxon>Apodospora</taxon>
    </lineage>
</organism>
<gene>
    <name evidence="3" type="ORF">B0H66DRAFT_518595</name>
</gene>
<proteinExistence type="inferred from homology"/>